<evidence type="ECO:0000313" key="5">
    <source>
        <dbReference type="Proteomes" id="UP000440578"/>
    </source>
</evidence>
<dbReference type="PANTHER" id="PTHR10003">
    <property type="entry name" value="SUPEROXIDE DISMUTASE CU-ZN -RELATED"/>
    <property type="match status" value="1"/>
</dbReference>
<evidence type="ECO:0000313" key="3">
    <source>
        <dbReference type="EMBL" id="KAF0308223.1"/>
    </source>
</evidence>
<feature type="domain" description="Superoxide dismutase copper/zinc binding" evidence="2">
    <location>
        <begin position="90"/>
        <end position="193"/>
    </location>
</feature>
<dbReference type="AlphaFoldDB" id="A0A6A4WWL5"/>
<feature type="chain" id="PRO_5036381614" evidence="1">
    <location>
        <begin position="25"/>
        <end position="212"/>
    </location>
</feature>
<dbReference type="InterPro" id="IPR036423">
    <property type="entry name" value="SOD-like_Cu/Zn_dom_sf"/>
</dbReference>
<organism evidence="4 5">
    <name type="scientific">Amphibalanus amphitrite</name>
    <name type="common">Striped barnacle</name>
    <name type="synonym">Balanus amphitrite</name>
    <dbReference type="NCBI Taxonomy" id="1232801"/>
    <lineage>
        <taxon>Eukaryota</taxon>
        <taxon>Metazoa</taxon>
        <taxon>Ecdysozoa</taxon>
        <taxon>Arthropoda</taxon>
        <taxon>Crustacea</taxon>
        <taxon>Multicrustacea</taxon>
        <taxon>Cirripedia</taxon>
        <taxon>Thoracica</taxon>
        <taxon>Thoracicalcarea</taxon>
        <taxon>Balanomorpha</taxon>
        <taxon>Balanoidea</taxon>
        <taxon>Balanidae</taxon>
        <taxon>Amphibalaninae</taxon>
        <taxon>Amphibalanus</taxon>
    </lineage>
</organism>
<proteinExistence type="predicted"/>
<dbReference type="Pfam" id="PF00080">
    <property type="entry name" value="Sod_Cu"/>
    <property type="match status" value="1"/>
</dbReference>
<gene>
    <name evidence="4" type="primary">sod1-b_0</name>
    <name evidence="3" type="synonym">sod1-b_1</name>
    <name evidence="4" type="ORF">FJT64_017294</name>
    <name evidence="3" type="ORF">FJT64_020506</name>
</gene>
<reference evidence="4 5" key="1">
    <citation type="submission" date="2019-07" db="EMBL/GenBank/DDBJ databases">
        <title>Draft genome assembly of a fouling barnacle, Amphibalanus amphitrite (Darwin, 1854): The first reference genome for Thecostraca.</title>
        <authorList>
            <person name="Kim W."/>
        </authorList>
    </citation>
    <scope>NUCLEOTIDE SEQUENCE [LARGE SCALE GENOMIC DNA]</scope>
    <source>
        <strain evidence="4">SNU_AA5</strain>
        <tissue evidence="4">Soma without cirri and trophi</tissue>
    </source>
</reference>
<accession>A0A6A4WWL5</accession>
<dbReference type="OrthoDB" id="10374144at2759"/>
<dbReference type="Proteomes" id="UP000440578">
    <property type="component" value="Unassembled WGS sequence"/>
</dbReference>
<sequence>MHRTIRSLSVLVAAAVLLAGPTSSERDAVGKRVFTSHPSAPSQLYINEAVGDTRVVTLPGKNKLYELLLYPTKLTRKPLKAVVMLSGDIAGTLYLTQQKPPLGPVDIDGFVQDSETSLRVVFGQYGDLGAGCSLQNLNQFNPYGKSHGRHGDPSRSLGDLGYTAVASNHFRLLDSAVSLTGTRSVLGRLALVQDRQSGRTGCGVVGYASGGV</sequence>
<dbReference type="EMBL" id="VIIS01000505">
    <property type="protein sequence ID" value="KAF0308223.1"/>
    <property type="molecule type" value="Genomic_DNA"/>
</dbReference>
<evidence type="ECO:0000256" key="1">
    <source>
        <dbReference type="SAM" id="SignalP"/>
    </source>
</evidence>
<keyword evidence="5" id="KW-1185">Reference proteome</keyword>
<feature type="signal peptide" evidence="1">
    <location>
        <begin position="1"/>
        <end position="24"/>
    </location>
</feature>
<keyword evidence="1" id="KW-0732">Signal</keyword>
<evidence type="ECO:0000313" key="4">
    <source>
        <dbReference type="EMBL" id="KAF0311896.1"/>
    </source>
</evidence>
<protein>
    <submittedName>
        <fullName evidence="4">Superoxide dismutase [Cu-Zn] B</fullName>
    </submittedName>
</protein>
<dbReference type="GO" id="GO:0005507">
    <property type="term" value="F:copper ion binding"/>
    <property type="evidence" value="ECO:0007669"/>
    <property type="project" value="InterPro"/>
</dbReference>
<dbReference type="InterPro" id="IPR001424">
    <property type="entry name" value="SOD_Cu_Zn_dom"/>
</dbReference>
<comment type="caution">
    <text evidence="4">The sequence shown here is derived from an EMBL/GenBank/DDBJ whole genome shotgun (WGS) entry which is preliminary data.</text>
</comment>
<dbReference type="EMBL" id="VIIS01000206">
    <property type="protein sequence ID" value="KAF0311896.1"/>
    <property type="molecule type" value="Genomic_DNA"/>
</dbReference>
<dbReference type="SUPFAM" id="SSF49329">
    <property type="entry name" value="Cu,Zn superoxide dismutase-like"/>
    <property type="match status" value="1"/>
</dbReference>
<dbReference type="InterPro" id="IPR024134">
    <property type="entry name" value="SOD_Cu/Zn_/chaperone"/>
</dbReference>
<evidence type="ECO:0000259" key="2">
    <source>
        <dbReference type="Pfam" id="PF00080"/>
    </source>
</evidence>
<dbReference type="Gene3D" id="2.60.40.200">
    <property type="entry name" value="Superoxide dismutase, copper/zinc binding domain"/>
    <property type="match status" value="1"/>
</dbReference>
<name>A0A6A4WWL5_AMPAM</name>
<dbReference type="GO" id="GO:0006801">
    <property type="term" value="P:superoxide metabolic process"/>
    <property type="evidence" value="ECO:0007669"/>
    <property type="project" value="InterPro"/>
</dbReference>